<proteinExistence type="predicted"/>
<keyword evidence="3" id="KW-1185">Reference proteome</keyword>
<dbReference type="InterPro" id="IPR036179">
    <property type="entry name" value="Ig-like_dom_sf"/>
</dbReference>
<keyword evidence="1" id="KW-1133">Transmembrane helix</keyword>
<dbReference type="SUPFAM" id="SSF48726">
    <property type="entry name" value="Immunoglobulin"/>
    <property type="match status" value="1"/>
</dbReference>
<feature type="transmembrane region" description="Helical" evidence="1">
    <location>
        <begin position="276"/>
        <end position="303"/>
    </location>
</feature>
<dbReference type="Proteomes" id="UP001152320">
    <property type="component" value="Chromosome 12"/>
</dbReference>
<evidence type="ECO:0000313" key="3">
    <source>
        <dbReference type="Proteomes" id="UP001152320"/>
    </source>
</evidence>
<gene>
    <name evidence="2" type="ORF">HOLleu_24689</name>
</gene>
<keyword evidence="1" id="KW-0472">Membrane</keyword>
<protein>
    <recommendedName>
        <fullName evidence="4">Ig-like domain-containing protein</fullName>
    </recommendedName>
</protein>
<sequence>MVIVNVANRVAVIAYICVLGSYSCSTGSDGTVQGILGEGASLTCMSTSCGSMRWTNDSLRGTSPFVEASIHTSVNSYRDSYELHIFEMSAYDIGSYSCWCNENNGFLNFICSDSLELVCQAEVVINNTTKLHNSSHTDTFPVITINANVRDRVKVKCPDGAVAATDCKNVLDIGSVQFTYNFKASWEHHGCTITCQVKKKTNIVCSVTFTINISKNETSTHYSTVSTAVLTVSPPVNEIAFTTLSPENITLAPAYTTTKVDDKKDNNINSVTDKPVSFSVIIGVCILVFIVVVVTFVVSFYIFSLSSKSRSQSTQYVNVVNPPSDANIAIGATYATVNKSNWLVKRNYNPIEPEFLNSDGFYSEIDDAGMEDSSTRQPNYMKAETSVTNDHYAEVNKSDTKIKTMKTEQETDCTLYAGVNRGGN</sequence>
<name>A0A9Q1H3E2_HOLLE</name>
<evidence type="ECO:0008006" key="4">
    <source>
        <dbReference type="Google" id="ProtNLM"/>
    </source>
</evidence>
<dbReference type="EMBL" id="JAIZAY010000012">
    <property type="protein sequence ID" value="KAJ8031483.1"/>
    <property type="molecule type" value="Genomic_DNA"/>
</dbReference>
<keyword evidence="1" id="KW-0812">Transmembrane</keyword>
<evidence type="ECO:0000256" key="1">
    <source>
        <dbReference type="SAM" id="Phobius"/>
    </source>
</evidence>
<organism evidence="2 3">
    <name type="scientific">Holothuria leucospilota</name>
    <name type="common">Black long sea cucumber</name>
    <name type="synonym">Mertensiothuria leucospilota</name>
    <dbReference type="NCBI Taxonomy" id="206669"/>
    <lineage>
        <taxon>Eukaryota</taxon>
        <taxon>Metazoa</taxon>
        <taxon>Echinodermata</taxon>
        <taxon>Eleutherozoa</taxon>
        <taxon>Echinozoa</taxon>
        <taxon>Holothuroidea</taxon>
        <taxon>Aspidochirotacea</taxon>
        <taxon>Aspidochirotida</taxon>
        <taxon>Holothuriidae</taxon>
        <taxon>Holothuria</taxon>
    </lineage>
</organism>
<evidence type="ECO:0000313" key="2">
    <source>
        <dbReference type="EMBL" id="KAJ8031483.1"/>
    </source>
</evidence>
<comment type="caution">
    <text evidence="2">The sequence shown here is derived from an EMBL/GenBank/DDBJ whole genome shotgun (WGS) entry which is preliminary data.</text>
</comment>
<accession>A0A9Q1H3E2</accession>
<dbReference type="AlphaFoldDB" id="A0A9Q1H3E2"/>
<reference evidence="2" key="1">
    <citation type="submission" date="2021-10" db="EMBL/GenBank/DDBJ databases">
        <title>Tropical sea cucumber genome reveals ecological adaptation and Cuvierian tubules defense mechanism.</title>
        <authorList>
            <person name="Chen T."/>
        </authorList>
    </citation>
    <scope>NUCLEOTIDE SEQUENCE</scope>
    <source>
        <strain evidence="2">Nanhai2018</strain>
        <tissue evidence="2">Muscle</tissue>
    </source>
</reference>